<evidence type="ECO:0000256" key="5">
    <source>
        <dbReference type="ARBA" id="ARBA00022801"/>
    </source>
</evidence>
<dbReference type="NCBIfam" id="NF002198">
    <property type="entry name" value="PRK01060.1-3"/>
    <property type="match status" value="1"/>
</dbReference>
<dbReference type="SUPFAM" id="SSF51658">
    <property type="entry name" value="Xylose isomerase-like"/>
    <property type="match status" value="1"/>
</dbReference>
<keyword evidence="3" id="KW-0479">Metal-binding</keyword>
<keyword evidence="7" id="KW-0234">DNA repair</keyword>
<evidence type="ECO:0000256" key="7">
    <source>
        <dbReference type="ARBA" id="ARBA00023204"/>
    </source>
</evidence>
<dbReference type="AlphaFoldDB" id="A0A1C6RZF3"/>
<dbReference type="PROSITE" id="PS51432">
    <property type="entry name" value="AP_NUCLEASE_F2_4"/>
    <property type="match status" value="1"/>
</dbReference>
<dbReference type="Proteomes" id="UP000199699">
    <property type="component" value="Unassembled WGS sequence"/>
</dbReference>
<dbReference type="InterPro" id="IPR001719">
    <property type="entry name" value="AP_endonuc_2"/>
</dbReference>
<dbReference type="SMART" id="SM00518">
    <property type="entry name" value="AP2Ec"/>
    <property type="match status" value="1"/>
</dbReference>
<dbReference type="OrthoDB" id="9805666at2"/>
<evidence type="ECO:0000256" key="1">
    <source>
        <dbReference type="ARBA" id="ARBA00001947"/>
    </source>
</evidence>
<evidence type="ECO:0000259" key="8">
    <source>
        <dbReference type="Pfam" id="PF01261"/>
    </source>
</evidence>
<proteinExistence type="inferred from homology"/>
<evidence type="ECO:0000256" key="3">
    <source>
        <dbReference type="ARBA" id="ARBA00022723"/>
    </source>
</evidence>
<evidence type="ECO:0000256" key="4">
    <source>
        <dbReference type="ARBA" id="ARBA00022763"/>
    </source>
</evidence>
<dbReference type="Gene3D" id="3.20.20.150">
    <property type="entry name" value="Divalent-metal-dependent TIM barrel enzymes"/>
    <property type="match status" value="1"/>
</dbReference>
<dbReference type="GO" id="GO:0003677">
    <property type="term" value="F:DNA binding"/>
    <property type="evidence" value="ECO:0007669"/>
    <property type="project" value="InterPro"/>
</dbReference>
<keyword evidence="10" id="KW-1185">Reference proteome</keyword>
<name>A0A1C6RZF3_9ACTN</name>
<evidence type="ECO:0000256" key="2">
    <source>
        <dbReference type="ARBA" id="ARBA00005340"/>
    </source>
</evidence>
<dbReference type="InterPro" id="IPR036237">
    <property type="entry name" value="Xyl_isomerase-like_sf"/>
</dbReference>
<keyword evidence="4" id="KW-0227">DNA damage</keyword>
<evidence type="ECO:0000256" key="6">
    <source>
        <dbReference type="ARBA" id="ARBA00022833"/>
    </source>
</evidence>
<protein>
    <submittedName>
        <fullName evidence="9">Deoxyribonuclease-4</fullName>
    </submittedName>
</protein>
<keyword evidence="6" id="KW-0862">Zinc</keyword>
<dbReference type="GO" id="GO:0008270">
    <property type="term" value="F:zinc ion binding"/>
    <property type="evidence" value="ECO:0007669"/>
    <property type="project" value="InterPro"/>
</dbReference>
<dbReference type="InterPro" id="IPR013022">
    <property type="entry name" value="Xyl_isomerase-like_TIM-brl"/>
</dbReference>
<organism evidence="9 10">
    <name type="scientific">Micromonospora nigra</name>
    <dbReference type="NCBI Taxonomy" id="145857"/>
    <lineage>
        <taxon>Bacteria</taxon>
        <taxon>Bacillati</taxon>
        <taxon>Actinomycetota</taxon>
        <taxon>Actinomycetes</taxon>
        <taxon>Micromonosporales</taxon>
        <taxon>Micromonosporaceae</taxon>
        <taxon>Micromonospora</taxon>
    </lineage>
</organism>
<dbReference type="PROSITE" id="PS00730">
    <property type="entry name" value="AP_NUCLEASE_F2_2"/>
    <property type="match status" value="1"/>
</dbReference>
<comment type="cofactor">
    <cofactor evidence="1">
        <name>Zn(2+)</name>
        <dbReference type="ChEBI" id="CHEBI:29105"/>
    </cofactor>
</comment>
<dbReference type="STRING" id="145857.GA0070616_2571"/>
<gene>
    <name evidence="9" type="ORF">GA0070616_2571</name>
</gene>
<dbReference type="RefSeq" id="WP_091081279.1">
    <property type="nucleotide sequence ID" value="NZ_FMHT01000003.1"/>
</dbReference>
<keyword evidence="5" id="KW-0378">Hydrolase</keyword>
<dbReference type="PANTHER" id="PTHR21445">
    <property type="entry name" value="ENDONUCLEASE IV ENDODEOXYRIBONUCLEASE IV"/>
    <property type="match status" value="1"/>
</dbReference>
<evidence type="ECO:0000313" key="9">
    <source>
        <dbReference type="EMBL" id="SCL22618.1"/>
    </source>
</evidence>
<evidence type="ECO:0000313" key="10">
    <source>
        <dbReference type="Proteomes" id="UP000199699"/>
    </source>
</evidence>
<dbReference type="PANTHER" id="PTHR21445:SF0">
    <property type="entry name" value="APURINIC-APYRIMIDINIC ENDONUCLEASE"/>
    <property type="match status" value="1"/>
</dbReference>
<accession>A0A1C6RZF3</accession>
<dbReference type="Pfam" id="PF01261">
    <property type="entry name" value="AP_endonuc_2"/>
    <property type="match status" value="1"/>
</dbReference>
<dbReference type="GO" id="GO:0008081">
    <property type="term" value="F:phosphoric diester hydrolase activity"/>
    <property type="evidence" value="ECO:0007669"/>
    <property type="project" value="TreeGrafter"/>
</dbReference>
<dbReference type="EMBL" id="FMHT01000003">
    <property type="protein sequence ID" value="SCL22618.1"/>
    <property type="molecule type" value="Genomic_DNA"/>
</dbReference>
<feature type="domain" description="Xylose isomerase-like TIM barrel" evidence="8">
    <location>
        <begin position="21"/>
        <end position="254"/>
    </location>
</feature>
<comment type="similarity">
    <text evidence="2">Belongs to the AP endonuclease 2 family.</text>
</comment>
<dbReference type="GO" id="GO:0003906">
    <property type="term" value="F:DNA-(apurinic or apyrimidinic site) endonuclease activity"/>
    <property type="evidence" value="ECO:0007669"/>
    <property type="project" value="TreeGrafter"/>
</dbReference>
<reference evidence="9 10" key="1">
    <citation type="submission" date="2016-06" db="EMBL/GenBank/DDBJ databases">
        <authorList>
            <person name="Kjaerup R.B."/>
            <person name="Dalgaard T.S."/>
            <person name="Juul-Madsen H.R."/>
        </authorList>
    </citation>
    <scope>NUCLEOTIDE SEQUENCE [LARGE SCALE GENOMIC DNA]</scope>
    <source>
        <strain evidence="9 10">DSM 43818</strain>
    </source>
</reference>
<dbReference type="InterPro" id="IPR018246">
    <property type="entry name" value="AP_endonuc_F2_Zn_BS"/>
</dbReference>
<dbReference type="GO" id="GO:0006284">
    <property type="term" value="P:base-excision repair"/>
    <property type="evidence" value="ECO:0007669"/>
    <property type="project" value="TreeGrafter"/>
</dbReference>
<sequence>MRIGAHVDPTDPLTEATARAADAVQFFLSDPQGWKAPAPREDAARLRAAEVELYVHAPYVINVATTNNRIRIPSRKLLLGHARAAAEIGARGLIVHGGHVNAGDDPAVGFDNWRKTFAYAADSGGFGVPVLIENTAGGDNACARRLDSLARLWDAVGEYEVGFCLDTCHAHAGGEELLGLVDRVKAITGRVDLVHANNSKDAFNSGRDRHDNLGGGTIDPELLVAVVRAADAPVIVETPGGVDGQGVDIAFLRSQLGEEHTPLGEEHTPA</sequence>